<dbReference type="Proteomes" id="UP001148629">
    <property type="component" value="Unassembled WGS sequence"/>
</dbReference>
<evidence type="ECO:0000313" key="2">
    <source>
        <dbReference type="Proteomes" id="UP001148629"/>
    </source>
</evidence>
<reference evidence="1" key="1">
    <citation type="submission" date="2022-08" db="EMBL/GenBank/DDBJ databases">
        <title>Genome Sequence of Fusarium decemcellulare.</title>
        <authorList>
            <person name="Buettner E."/>
        </authorList>
    </citation>
    <scope>NUCLEOTIDE SEQUENCE</scope>
    <source>
        <strain evidence="1">Babe19</strain>
    </source>
</reference>
<sequence>MKTGILALLVTTLAATCSATPGPLPMGVEVVERDGKTIVREVPHKLLGRGLETRCRECVGQGDHCTIGDGSCYAEDPPQLRRIECLGFAPTLHDATPDTEHLLIEHRSVLHMLEDEQGIRIDAMLGNTFG</sequence>
<comment type="caution">
    <text evidence="1">The sequence shown here is derived from an EMBL/GenBank/DDBJ whole genome shotgun (WGS) entry which is preliminary data.</text>
</comment>
<evidence type="ECO:0000313" key="1">
    <source>
        <dbReference type="EMBL" id="KAJ3541840.1"/>
    </source>
</evidence>
<dbReference type="EMBL" id="JANRMS010000328">
    <property type="protein sequence ID" value="KAJ3541840.1"/>
    <property type="molecule type" value="Genomic_DNA"/>
</dbReference>
<protein>
    <submittedName>
        <fullName evidence="1">Uncharacterized protein</fullName>
    </submittedName>
</protein>
<keyword evidence="2" id="KW-1185">Reference proteome</keyword>
<organism evidence="1 2">
    <name type="scientific">Fusarium decemcellulare</name>
    <dbReference type="NCBI Taxonomy" id="57161"/>
    <lineage>
        <taxon>Eukaryota</taxon>
        <taxon>Fungi</taxon>
        <taxon>Dikarya</taxon>
        <taxon>Ascomycota</taxon>
        <taxon>Pezizomycotina</taxon>
        <taxon>Sordariomycetes</taxon>
        <taxon>Hypocreomycetidae</taxon>
        <taxon>Hypocreales</taxon>
        <taxon>Nectriaceae</taxon>
        <taxon>Fusarium</taxon>
        <taxon>Fusarium decemcellulare species complex</taxon>
    </lineage>
</organism>
<accession>A0ACC1SKZ1</accession>
<name>A0ACC1SKZ1_9HYPO</name>
<proteinExistence type="predicted"/>
<gene>
    <name evidence="1" type="ORF">NM208_g4409</name>
</gene>